<name>A0AA86RTC9_9FABA</name>
<reference evidence="1" key="1">
    <citation type="submission" date="2023-10" db="EMBL/GenBank/DDBJ databases">
        <authorList>
            <person name="Domelevo Entfellner J.-B."/>
        </authorList>
    </citation>
    <scope>NUCLEOTIDE SEQUENCE</scope>
</reference>
<dbReference type="Gramene" id="rna-AYBTSS11_LOCUS4451">
    <property type="protein sequence ID" value="CAJ1929391.1"/>
    <property type="gene ID" value="gene-AYBTSS11_LOCUS4451"/>
</dbReference>
<evidence type="ECO:0000313" key="2">
    <source>
        <dbReference type="Proteomes" id="UP001189624"/>
    </source>
</evidence>
<evidence type="ECO:0000313" key="1">
    <source>
        <dbReference type="EMBL" id="CAJ1929391.1"/>
    </source>
</evidence>
<sequence length="74" mass="8520">MPGTIPEDYIYKSRYVNKRTSLNVILIPKGEVLVFLTLDLDFKHQTDPTLEALPVSHSSRRITSKATVERYGLW</sequence>
<organism evidence="1 2">
    <name type="scientific">Sphenostylis stenocarpa</name>
    <dbReference type="NCBI Taxonomy" id="92480"/>
    <lineage>
        <taxon>Eukaryota</taxon>
        <taxon>Viridiplantae</taxon>
        <taxon>Streptophyta</taxon>
        <taxon>Embryophyta</taxon>
        <taxon>Tracheophyta</taxon>
        <taxon>Spermatophyta</taxon>
        <taxon>Magnoliopsida</taxon>
        <taxon>eudicotyledons</taxon>
        <taxon>Gunneridae</taxon>
        <taxon>Pentapetalae</taxon>
        <taxon>rosids</taxon>
        <taxon>fabids</taxon>
        <taxon>Fabales</taxon>
        <taxon>Fabaceae</taxon>
        <taxon>Papilionoideae</taxon>
        <taxon>50 kb inversion clade</taxon>
        <taxon>NPAAA clade</taxon>
        <taxon>indigoferoid/millettioid clade</taxon>
        <taxon>Phaseoleae</taxon>
        <taxon>Sphenostylis</taxon>
    </lineage>
</organism>
<proteinExistence type="predicted"/>
<protein>
    <submittedName>
        <fullName evidence="1">Uncharacterized protein</fullName>
    </submittedName>
</protein>
<accession>A0AA86RTC9</accession>
<keyword evidence="2" id="KW-1185">Reference proteome</keyword>
<dbReference type="EMBL" id="OY731399">
    <property type="protein sequence ID" value="CAJ1929391.1"/>
    <property type="molecule type" value="Genomic_DNA"/>
</dbReference>
<dbReference type="Proteomes" id="UP001189624">
    <property type="component" value="Chromosome 2"/>
</dbReference>
<gene>
    <name evidence="1" type="ORF">AYBTSS11_LOCUS4451</name>
</gene>
<dbReference type="AlphaFoldDB" id="A0AA86RTC9"/>